<dbReference type="PROSITE" id="PS50097">
    <property type="entry name" value="BTB"/>
    <property type="match status" value="2"/>
</dbReference>
<feature type="compositionally biased region" description="Acidic residues" evidence="3">
    <location>
        <begin position="613"/>
        <end position="624"/>
    </location>
</feature>
<sequence length="1435" mass="153704">MTALHAHFHLRNQQAFQRLLDGGGGSRSQASGLSSSGGKSWNRPSPLSGNAAAAPLDVNARDWLGRTVLHLAAAAQDAAAPEYVRMLLAHPDVQLNLTDAESHWTALHRALYHGNLATAILLLQRPDVDVALRDLEGYTAFDLYNSTLEGTKPAGDDTRSADLLTWGANRNAALGLGNSDDRVYPEQVVVRPPEGSAVPETENIDARFAPIRVRQIVMSKLHTAVVTSEPRANLRVCGFGSGGRLGPGQHTQYSLIPLAQFTGTVASVALGQDHTLLVTRSGEVYSWGLNRFAQLGYVVEVADGTRGRGEEPIQSTARKVVGPLKNKTVLGVAACKTASACWTAEEVYTWGTNNGQLGYDKSAHPVQVIPRVVTKVSQPVVAVSITDTAMACLLDTKDVICLWNDGHFKVNFPAQAFPSEIYAYRPPHSISNASIEKVTSSENTFAALSSNGELFTFSVPSSSDLGASTSGSGKPRAAIVPQRVWALRKKFTAVKDVALGSDGSIIICTESGHVFVRTRTAKPGHGAGTGGAVKTHKFAQMPYLQRVVRVCANVTGAYGALRVDFVPPPIRTAGRLVAQDIADVQPWLRFEGTAQEAGSPTEAAGPGLVQPSEDAEDEGTDDEGEDLAIQKDIKHIRTLLAVLEALKVAQASGSAHSPFEGADGRLPHGADVLVQVQGHDIPVHRAVLAARSPALAAVLGGGGVVVQDSGWRLSIRLLPPASPTATAHPRLAIAACQPLTVLLLLTYLYSDDVPALWDPRVGLVLAGRVPALGVRLAQVKQELQALARVLELAALAASLEAPVKRVPRPTIAADLARLFAVGQAQAHPVGHPLAPDVVLRLTDREVCTHAVVLRARSPFFAAFFDEEEWTRKRWTPEGTVVVDLRHLRWKEMELVCRYMCCGGDMEMFDVIEHIDTVDELLDFMFNVMSAANELHLDRLMLLCSQVILKRVNITNVCSVLSDASFYHALPLVGSLHAYMAANMETLLESRMLDDLPLSLIKQLAVFVREQQAHKYPVSRSSRLVDRAMQAHGAWLALQDIPQPFVPTYKMGAFRDSPRLSPPGPGKRNRRTSQFAMSPPSSPVVRPVIAQPPPPAQSLTADDEVFIMDDADHPGSSTPNQPGTPAPEAAAGSIPAFGGWRTISSAPRVDMRAIMAEAENSTSARRTPVPGAIVRKPSSEAPAPLRGTPPKGASFPAFQRAPSDSPWRIPQQVPVTPTKPPTGLPIVPTPSSSGRSDPSSVPRAAAAMPGTQPSTPTKKPAPIGQPGMGPTITPSKKSAPPKDSPASIRRVSSGSVWTLPPVQPVVQSSTTTGMSFVAIQELQREQGREPVKDKRSLRQIQEEEQARQVEADFLKWWAAEEARLKAEEQGVPQGSQRPQKSKKPRPPKPKAPKPDGATGPSAAPAPQQDREAQGQGKKSRKSRPAKGSAAPKSTVQ</sequence>
<evidence type="ECO:0000256" key="1">
    <source>
        <dbReference type="ARBA" id="ARBA00022737"/>
    </source>
</evidence>
<dbReference type="EMBL" id="KV429064">
    <property type="protein sequence ID" value="KZT68694.1"/>
    <property type="molecule type" value="Genomic_DNA"/>
</dbReference>
<feature type="region of interest" description="Disordered" evidence="3">
    <location>
        <begin position="1156"/>
        <end position="1308"/>
    </location>
</feature>
<feature type="region of interest" description="Disordered" evidence="3">
    <location>
        <begin position="1052"/>
        <end position="1137"/>
    </location>
</feature>
<dbReference type="Pfam" id="PF00651">
    <property type="entry name" value="BTB"/>
    <property type="match status" value="1"/>
</dbReference>
<evidence type="ECO:0000256" key="2">
    <source>
        <dbReference type="PROSITE-ProRule" id="PRU00235"/>
    </source>
</evidence>
<dbReference type="STRING" id="1314783.A0A165PW55"/>
<gene>
    <name evidence="5" type="ORF">DAEQUDRAFT_757422</name>
</gene>
<dbReference type="OrthoDB" id="1893551at2759"/>
<name>A0A165PW55_9APHY</name>
<feature type="domain" description="BTB" evidence="4">
    <location>
        <begin position="835"/>
        <end position="933"/>
    </location>
</feature>
<dbReference type="SUPFAM" id="SSF50985">
    <property type="entry name" value="RCC1/BLIP-II"/>
    <property type="match status" value="1"/>
</dbReference>
<dbReference type="PRINTS" id="PR00633">
    <property type="entry name" value="RCCNDNSATION"/>
</dbReference>
<evidence type="ECO:0000256" key="3">
    <source>
        <dbReference type="SAM" id="MobiDB-lite"/>
    </source>
</evidence>
<feature type="region of interest" description="Disordered" evidence="3">
    <location>
        <begin position="1364"/>
        <end position="1435"/>
    </location>
</feature>
<feature type="compositionally biased region" description="Low complexity" evidence="3">
    <location>
        <begin position="27"/>
        <end position="40"/>
    </location>
</feature>
<dbReference type="SMART" id="SM00248">
    <property type="entry name" value="ANK"/>
    <property type="match status" value="2"/>
</dbReference>
<dbReference type="CDD" id="cd18186">
    <property type="entry name" value="BTB_POZ_ZBTB_KLHL-like"/>
    <property type="match status" value="1"/>
</dbReference>
<dbReference type="CDD" id="cd18500">
    <property type="entry name" value="BACK_IBtk"/>
    <property type="match status" value="1"/>
</dbReference>
<evidence type="ECO:0000313" key="5">
    <source>
        <dbReference type="EMBL" id="KZT68694.1"/>
    </source>
</evidence>
<dbReference type="Pfam" id="PF12796">
    <property type="entry name" value="Ank_2"/>
    <property type="match status" value="1"/>
</dbReference>
<dbReference type="SMART" id="SM00225">
    <property type="entry name" value="BTB"/>
    <property type="match status" value="2"/>
</dbReference>
<dbReference type="PANTHER" id="PTHR22872:SF2">
    <property type="entry name" value="INHIBITOR OF BRUTON TYROSINE KINASE"/>
    <property type="match status" value="1"/>
</dbReference>
<feature type="compositionally biased region" description="Basic residues" evidence="3">
    <location>
        <begin position="1378"/>
        <end position="1390"/>
    </location>
</feature>
<evidence type="ECO:0000259" key="4">
    <source>
        <dbReference type="PROSITE" id="PS50097"/>
    </source>
</evidence>
<feature type="repeat" description="RCC1" evidence="2">
    <location>
        <begin position="345"/>
        <end position="396"/>
    </location>
</feature>
<feature type="region of interest" description="Disordered" evidence="3">
    <location>
        <begin position="1320"/>
        <end position="1346"/>
    </location>
</feature>
<feature type="repeat" description="RCC1" evidence="2">
    <location>
        <begin position="232"/>
        <end position="281"/>
    </location>
</feature>
<dbReference type="SUPFAM" id="SSF48403">
    <property type="entry name" value="Ankyrin repeat"/>
    <property type="match status" value="1"/>
</dbReference>
<dbReference type="InterPro" id="IPR011333">
    <property type="entry name" value="SKP1/BTB/POZ_sf"/>
</dbReference>
<dbReference type="PROSITE" id="PS50012">
    <property type="entry name" value="RCC1_3"/>
    <property type="match status" value="5"/>
</dbReference>
<dbReference type="InterPro" id="IPR009091">
    <property type="entry name" value="RCC1/BLIP-II"/>
</dbReference>
<dbReference type="InterPro" id="IPR036770">
    <property type="entry name" value="Ankyrin_rpt-contain_sf"/>
</dbReference>
<feature type="repeat" description="RCC1" evidence="2">
    <location>
        <begin position="452"/>
        <end position="510"/>
    </location>
</feature>
<organism evidence="5 6">
    <name type="scientific">Daedalea quercina L-15889</name>
    <dbReference type="NCBI Taxonomy" id="1314783"/>
    <lineage>
        <taxon>Eukaryota</taxon>
        <taxon>Fungi</taxon>
        <taxon>Dikarya</taxon>
        <taxon>Basidiomycota</taxon>
        <taxon>Agaricomycotina</taxon>
        <taxon>Agaricomycetes</taxon>
        <taxon>Polyporales</taxon>
        <taxon>Fomitopsis</taxon>
    </lineage>
</organism>
<dbReference type="Gene3D" id="3.30.710.10">
    <property type="entry name" value="Potassium Channel Kv1.1, Chain A"/>
    <property type="match status" value="2"/>
</dbReference>
<dbReference type="InterPro" id="IPR000210">
    <property type="entry name" value="BTB/POZ_dom"/>
</dbReference>
<dbReference type="Gene3D" id="1.25.40.20">
    <property type="entry name" value="Ankyrin repeat-containing domain"/>
    <property type="match status" value="1"/>
</dbReference>
<reference evidence="5 6" key="1">
    <citation type="journal article" date="2016" name="Mol. Biol. Evol.">
        <title>Comparative Genomics of Early-Diverging Mushroom-Forming Fungi Provides Insights into the Origins of Lignocellulose Decay Capabilities.</title>
        <authorList>
            <person name="Nagy L.G."/>
            <person name="Riley R."/>
            <person name="Tritt A."/>
            <person name="Adam C."/>
            <person name="Daum C."/>
            <person name="Floudas D."/>
            <person name="Sun H."/>
            <person name="Yadav J.S."/>
            <person name="Pangilinan J."/>
            <person name="Larsson K.H."/>
            <person name="Matsuura K."/>
            <person name="Barry K."/>
            <person name="Labutti K."/>
            <person name="Kuo R."/>
            <person name="Ohm R.A."/>
            <person name="Bhattacharya S.S."/>
            <person name="Shirouzu T."/>
            <person name="Yoshinaga Y."/>
            <person name="Martin F.M."/>
            <person name="Grigoriev I.V."/>
            <person name="Hibbett D.S."/>
        </authorList>
    </citation>
    <scope>NUCLEOTIDE SEQUENCE [LARGE SCALE GENOMIC DNA]</scope>
    <source>
        <strain evidence="5 6">L-15889</strain>
    </source>
</reference>
<dbReference type="Gene3D" id="2.130.10.30">
    <property type="entry name" value="Regulator of chromosome condensation 1/beta-lactamase-inhibitor protein II"/>
    <property type="match status" value="1"/>
</dbReference>
<feature type="region of interest" description="Disordered" evidence="3">
    <location>
        <begin position="595"/>
        <end position="624"/>
    </location>
</feature>
<dbReference type="Proteomes" id="UP000076727">
    <property type="component" value="Unassembled WGS sequence"/>
</dbReference>
<protein>
    <recommendedName>
        <fullName evidence="4">BTB domain-containing protein</fullName>
    </recommendedName>
</protein>
<evidence type="ECO:0000313" key="6">
    <source>
        <dbReference type="Proteomes" id="UP000076727"/>
    </source>
</evidence>
<feature type="compositionally biased region" description="Low complexity" evidence="3">
    <location>
        <begin position="1228"/>
        <end position="1241"/>
    </location>
</feature>
<dbReference type="SUPFAM" id="SSF54695">
    <property type="entry name" value="POZ domain"/>
    <property type="match status" value="2"/>
</dbReference>
<dbReference type="InterPro" id="IPR000408">
    <property type="entry name" value="Reg_chr_condens"/>
</dbReference>
<dbReference type="Pfam" id="PF13540">
    <property type="entry name" value="RCC1_2"/>
    <property type="match status" value="1"/>
</dbReference>
<feature type="repeat" description="RCC1" evidence="2">
    <location>
        <begin position="282"/>
        <end position="345"/>
    </location>
</feature>
<feature type="domain" description="BTB" evidence="4">
    <location>
        <begin position="670"/>
        <end position="753"/>
    </location>
</feature>
<feature type="repeat" description="RCC1" evidence="2">
    <location>
        <begin position="161"/>
        <end position="229"/>
    </location>
</feature>
<accession>A0A165PW55</accession>
<feature type="region of interest" description="Disordered" evidence="3">
    <location>
        <begin position="19"/>
        <end position="48"/>
    </location>
</feature>
<feature type="compositionally biased region" description="Basic and acidic residues" evidence="3">
    <location>
        <begin position="1321"/>
        <end position="1346"/>
    </location>
</feature>
<dbReference type="PANTHER" id="PTHR22872">
    <property type="entry name" value="BTK-BINDING PROTEIN-RELATED"/>
    <property type="match status" value="1"/>
</dbReference>
<keyword evidence="1" id="KW-0677">Repeat</keyword>
<dbReference type="InterPro" id="IPR051625">
    <property type="entry name" value="Signaling_Regulatory_Domain"/>
</dbReference>
<keyword evidence="6" id="KW-1185">Reference proteome</keyword>
<proteinExistence type="predicted"/>
<dbReference type="InterPro" id="IPR002110">
    <property type="entry name" value="Ankyrin_rpt"/>
</dbReference>